<name>A0A915JDP7_ROMCU</name>
<feature type="transmembrane region" description="Helical" evidence="6">
    <location>
        <begin position="42"/>
        <end position="62"/>
    </location>
</feature>
<dbReference type="OMA" id="NALINLW"/>
<proteinExistence type="inferred from homology"/>
<protein>
    <submittedName>
        <fullName evidence="8">Uncharacterized protein</fullName>
    </submittedName>
</protein>
<keyword evidence="3 6" id="KW-0812">Transmembrane</keyword>
<dbReference type="AlphaFoldDB" id="A0A915JDP7"/>
<dbReference type="PANTHER" id="PTHR21355">
    <property type="entry name" value="G-PROTEIN COUPLED RECEPTOR-ASSOCIATED PROTEIN LMBRD2"/>
    <property type="match status" value="1"/>
</dbReference>
<sequence>MGAALLFGQLLMVFTLTAFTLHKYGNWRKQNPLVTISTLISWYFAFIIIFLIPLDVVMTFYLQCRKTMDSGNGTKIANISLNTSSLIETLLSNIDVCKKPSSFISRNALINLWEFVYWTSQLLTWLVTSNL</sequence>
<dbReference type="GO" id="GO:0016020">
    <property type="term" value="C:membrane"/>
    <property type="evidence" value="ECO:0007669"/>
    <property type="project" value="UniProtKB-SubCell"/>
</dbReference>
<dbReference type="WBParaSite" id="nRc.2.0.1.t24297-RA">
    <property type="protein sequence ID" value="nRc.2.0.1.t24297-RA"/>
    <property type="gene ID" value="nRc.2.0.1.g24297"/>
</dbReference>
<evidence type="ECO:0000313" key="8">
    <source>
        <dbReference type="WBParaSite" id="nRc.2.0.1.t24297-RA"/>
    </source>
</evidence>
<evidence type="ECO:0000313" key="7">
    <source>
        <dbReference type="Proteomes" id="UP000887565"/>
    </source>
</evidence>
<comment type="subcellular location">
    <subcellularLocation>
        <location evidence="1">Membrane</location>
        <topology evidence="1">Multi-pass membrane protein</topology>
    </subcellularLocation>
</comment>
<evidence type="ECO:0000256" key="6">
    <source>
        <dbReference type="SAM" id="Phobius"/>
    </source>
</evidence>
<dbReference type="Proteomes" id="UP000887565">
    <property type="component" value="Unplaced"/>
</dbReference>
<evidence type="ECO:0000256" key="3">
    <source>
        <dbReference type="ARBA" id="ARBA00022692"/>
    </source>
</evidence>
<dbReference type="InterPro" id="IPR006876">
    <property type="entry name" value="LMBR1-like_membr_prot"/>
</dbReference>
<keyword evidence="4 6" id="KW-1133">Transmembrane helix</keyword>
<evidence type="ECO:0000256" key="2">
    <source>
        <dbReference type="ARBA" id="ARBA00010487"/>
    </source>
</evidence>
<dbReference type="Pfam" id="PF04791">
    <property type="entry name" value="LMBR1"/>
    <property type="match status" value="1"/>
</dbReference>
<reference evidence="8" key="1">
    <citation type="submission" date="2022-11" db="UniProtKB">
        <authorList>
            <consortium name="WormBaseParasite"/>
        </authorList>
    </citation>
    <scope>IDENTIFICATION</scope>
</reference>
<dbReference type="PANTHER" id="PTHR21355:SF0">
    <property type="entry name" value="G-PROTEIN COUPLED RECEPTOR-ASSOCIATED PROTEIN LMBRD2"/>
    <property type="match status" value="1"/>
</dbReference>
<keyword evidence="7" id="KW-1185">Reference proteome</keyword>
<keyword evidence="5 6" id="KW-0472">Membrane</keyword>
<accession>A0A915JDP7</accession>
<comment type="similarity">
    <text evidence="2">Belongs to the LIMR family.</text>
</comment>
<evidence type="ECO:0000256" key="1">
    <source>
        <dbReference type="ARBA" id="ARBA00004141"/>
    </source>
</evidence>
<dbReference type="InterPro" id="IPR051584">
    <property type="entry name" value="GPCR-associated_LMBR1"/>
</dbReference>
<evidence type="ECO:0000256" key="5">
    <source>
        <dbReference type="ARBA" id="ARBA00023136"/>
    </source>
</evidence>
<organism evidence="7 8">
    <name type="scientific">Romanomermis culicivorax</name>
    <name type="common">Nematode worm</name>
    <dbReference type="NCBI Taxonomy" id="13658"/>
    <lineage>
        <taxon>Eukaryota</taxon>
        <taxon>Metazoa</taxon>
        <taxon>Ecdysozoa</taxon>
        <taxon>Nematoda</taxon>
        <taxon>Enoplea</taxon>
        <taxon>Dorylaimia</taxon>
        <taxon>Mermithida</taxon>
        <taxon>Mermithoidea</taxon>
        <taxon>Mermithidae</taxon>
        <taxon>Romanomermis</taxon>
    </lineage>
</organism>
<evidence type="ECO:0000256" key="4">
    <source>
        <dbReference type="ARBA" id="ARBA00022989"/>
    </source>
</evidence>